<evidence type="ECO:0000313" key="6">
    <source>
        <dbReference type="Proteomes" id="UP000577724"/>
    </source>
</evidence>
<feature type="domain" description="HTH araC/xylS-type" evidence="4">
    <location>
        <begin position="199"/>
        <end position="297"/>
    </location>
</feature>
<dbReference type="PROSITE" id="PS00041">
    <property type="entry name" value="HTH_ARAC_FAMILY_1"/>
    <property type="match status" value="1"/>
</dbReference>
<dbReference type="EMBL" id="JABMCC010000117">
    <property type="protein sequence ID" value="NUU56960.1"/>
    <property type="molecule type" value="Genomic_DNA"/>
</dbReference>
<comment type="caution">
    <text evidence="5">The sequence shown here is derived from an EMBL/GenBank/DDBJ whole genome shotgun (WGS) entry which is preliminary data.</text>
</comment>
<keyword evidence="2" id="KW-0238">DNA-binding</keyword>
<dbReference type="Pfam" id="PF06719">
    <property type="entry name" value="AraC_N"/>
    <property type="match status" value="1"/>
</dbReference>
<dbReference type="Gene3D" id="1.10.10.60">
    <property type="entry name" value="Homeodomain-like"/>
    <property type="match status" value="1"/>
</dbReference>
<evidence type="ECO:0000259" key="4">
    <source>
        <dbReference type="PROSITE" id="PS01124"/>
    </source>
</evidence>
<dbReference type="PANTHER" id="PTHR43436">
    <property type="entry name" value="ARAC-FAMILY TRANSCRIPTIONAL REGULATOR"/>
    <property type="match status" value="1"/>
</dbReference>
<dbReference type="GeneID" id="97133628"/>
<accession>A0ABX2MSE3</accession>
<proteinExistence type="predicted"/>
<reference evidence="5 6" key="1">
    <citation type="submission" date="2020-05" db="EMBL/GenBank/DDBJ databases">
        <title>Genome Sequencing of Type Strains.</title>
        <authorList>
            <person name="Lemaire J.F."/>
            <person name="Inderbitzin P."/>
            <person name="Gregorio O.A."/>
            <person name="Collins S.B."/>
            <person name="Wespe N."/>
            <person name="Knight-Connoni V."/>
        </authorList>
    </citation>
    <scope>NUCLEOTIDE SEQUENCE [LARGE SCALE GENOMIC DNA]</scope>
    <source>
        <strain evidence="5 6">DSM 19942</strain>
    </source>
</reference>
<keyword evidence="3" id="KW-0804">Transcription</keyword>
<organism evidence="5 6">
    <name type="scientific">Paenibacillus taichungensis</name>
    <dbReference type="NCBI Taxonomy" id="484184"/>
    <lineage>
        <taxon>Bacteria</taxon>
        <taxon>Bacillati</taxon>
        <taxon>Bacillota</taxon>
        <taxon>Bacilli</taxon>
        <taxon>Bacillales</taxon>
        <taxon>Paenibacillaceae</taxon>
        <taxon>Paenibacillus</taxon>
    </lineage>
</organism>
<dbReference type="InterPro" id="IPR009057">
    <property type="entry name" value="Homeodomain-like_sf"/>
</dbReference>
<dbReference type="RefSeq" id="WP_175383004.1">
    <property type="nucleotide sequence ID" value="NZ_CBCRYD010000020.1"/>
</dbReference>
<evidence type="ECO:0000256" key="3">
    <source>
        <dbReference type="ARBA" id="ARBA00023163"/>
    </source>
</evidence>
<dbReference type="Pfam" id="PF12833">
    <property type="entry name" value="HTH_18"/>
    <property type="match status" value="1"/>
</dbReference>
<dbReference type="SMART" id="SM00342">
    <property type="entry name" value="HTH_ARAC"/>
    <property type="match status" value="1"/>
</dbReference>
<sequence>MSQLTEKPSDVLQRLIYDCNDYSFSHGISKTSIPFVSLLKTDNPSTIQYGFFDPGICVVLQGNKKLILPNNTYNYGAGDFIASNLHLPIKGQVTQATPESPYLAIRITFTPYEIASVAMDARIENICQKRLTEGVFIGKTGIEVLHVLERLLQLDTDKEAANFLATSAKRELIYRLLTDDGGARFYKNMLLHHDAAGVIKAIHYVKENYLHTLNVEEIAKVGGMSTSTMHQKFKAVTTLSPIQYQKKLRLQEARRILLTESANVTSAALEVGYESLTQFNREYKRFFGLPPLKDIRTVGNHSKENINESAYVDSLL</sequence>
<evidence type="ECO:0000256" key="1">
    <source>
        <dbReference type="ARBA" id="ARBA00023015"/>
    </source>
</evidence>
<keyword evidence="1" id="KW-0805">Transcription regulation</keyword>
<dbReference type="PROSITE" id="PS01124">
    <property type="entry name" value="HTH_ARAC_FAMILY_2"/>
    <property type="match status" value="1"/>
</dbReference>
<dbReference type="Proteomes" id="UP000577724">
    <property type="component" value="Unassembled WGS sequence"/>
</dbReference>
<gene>
    <name evidence="5" type="ORF">HP548_23040</name>
</gene>
<dbReference type="InterPro" id="IPR018060">
    <property type="entry name" value="HTH_AraC"/>
</dbReference>
<name>A0ABX2MSE3_9BACL</name>
<dbReference type="InterPro" id="IPR009594">
    <property type="entry name" value="Tscrpt_reg_HTH_AraC_N"/>
</dbReference>
<protein>
    <submittedName>
        <fullName evidence="5">AraC family transcriptional regulator</fullName>
    </submittedName>
</protein>
<dbReference type="PANTHER" id="PTHR43436:SF1">
    <property type="entry name" value="TRANSCRIPTIONAL REGULATORY PROTEIN"/>
    <property type="match status" value="1"/>
</dbReference>
<evidence type="ECO:0000256" key="2">
    <source>
        <dbReference type="ARBA" id="ARBA00023125"/>
    </source>
</evidence>
<evidence type="ECO:0000313" key="5">
    <source>
        <dbReference type="EMBL" id="NUU56960.1"/>
    </source>
</evidence>
<dbReference type="InterPro" id="IPR018062">
    <property type="entry name" value="HTH_AraC-typ_CS"/>
</dbReference>
<keyword evidence="6" id="KW-1185">Reference proteome</keyword>
<dbReference type="SUPFAM" id="SSF46689">
    <property type="entry name" value="Homeodomain-like"/>
    <property type="match status" value="2"/>
</dbReference>